<feature type="domain" description="AP2/ERF" evidence="7">
    <location>
        <begin position="303"/>
        <end position="362"/>
    </location>
</feature>
<dbReference type="SUPFAM" id="SSF54171">
    <property type="entry name" value="DNA-binding domain"/>
    <property type="match status" value="2"/>
</dbReference>
<protein>
    <recommendedName>
        <fullName evidence="7">AP2/ERF domain-containing protein</fullName>
    </recommendedName>
</protein>
<feature type="compositionally biased region" description="Polar residues" evidence="6">
    <location>
        <begin position="505"/>
        <end position="522"/>
    </location>
</feature>
<dbReference type="PANTHER" id="PTHR32467">
    <property type="entry name" value="AP2-LIKE ETHYLENE-RESPONSIVE TRANSCRIPTION FACTOR"/>
    <property type="match status" value="1"/>
</dbReference>
<accession>A0A1D2A036</accession>
<feature type="region of interest" description="Disordered" evidence="6">
    <location>
        <begin position="264"/>
        <end position="310"/>
    </location>
</feature>
<dbReference type="PRINTS" id="PR00367">
    <property type="entry name" value="ETHRSPELEMNT"/>
</dbReference>
<dbReference type="CDD" id="cd00018">
    <property type="entry name" value="AP2"/>
    <property type="match status" value="2"/>
</dbReference>
<dbReference type="GO" id="GO:0003700">
    <property type="term" value="F:DNA-binding transcription factor activity"/>
    <property type="evidence" value="ECO:0007669"/>
    <property type="project" value="InterPro"/>
</dbReference>
<evidence type="ECO:0000259" key="7">
    <source>
        <dbReference type="PROSITE" id="PS51032"/>
    </source>
</evidence>
<dbReference type="AlphaFoldDB" id="A0A1D2A036"/>
<organism evidence="8">
    <name type="scientific">Auxenochlorella protothecoides</name>
    <name type="common">Green microalga</name>
    <name type="synonym">Chlorella protothecoides</name>
    <dbReference type="NCBI Taxonomy" id="3075"/>
    <lineage>
        <taxon>Eukaryota</taxon>
        <taxon>Viridiplantae</taxon>
        <taxon>Chlorophyta</taxon>
        <taxon>core chlorophytes</taxon>
        <taxon>Trebouxiophyceae</taxon>
        <taxon>Chlorellales</taxon>
        <taxon>Chlorellaceae</taxon>
        <taxon>Auxenochlorella</taxon>
    </lineage>
</organism>
<feature type="compositionally biased region" description="Polar residues" evidence="6">
    <location>
        <begin position="547"/>
        <end position="556"/>
    </location>
</feature>
<evidence type="ECO:0000313" key="8">
    <source>
        <dbReference type="EMBL" id="JAT72546.1"/>
    </source>
</evidence>
<feature type="region of interest" description="Disordered" evidence="6">
    <location>
        <begin position="81"/>
        <end position="122"/>
    </location>
</feature>
<keyword evidence="3" id="KW-0238">DNA-binding</keyword>
<dbReference type="Gene3D" id="3.30.730.10">
    <property type="entry name" value="AP2/ERF domain"/>
    <property type="match status" value="2"/>
</dbReference>
<keyword evidence="5" id="KW-0539">Nucleus</keyword>
<feature type="region of interest" description="Disordered" evidence="6">
    <location>
        <begin position="155"/>
        <end position="188"/>
    </location>
</feature>
<dbReference type="InterPro" id="IPR001471">
    <property type="entry name" value="AP2/ERF_dom"/>
</dbReference>
<sequence>MDMGVDLGPSEGPGHLGNSVMQLLGPGYLDALGLLSGHGGGGGGGGGPTPGFTPPLPDLADHAHLHHPDLLQAYLSSTAPSMAGAGHMSGLGELHHHAGHQNQHQHQHQHHPGQQQGLEGLLGLGGLNPLAGTSVDNPLASYVIGKSGPGGELAAWGLGGGQGGAPGGADPCTATSEQTEGGDFDPRAHAGARHVLEGMVEIGHGGNASARARDANDYASPAPAASHGYESLGLVGAHFPGTPPRVAGLAAPKPSPSSVVAAARRPARGAGAAGAGIGPDGPPLGPGARKAGAAGDKAARSSQFRGVTKHRRSGRFEAHIWVKDLGRQVYLGGYECEEHAAEAYDIAALKCKGRRGCKTNFDLTKYADLLGCINRMTMEELVMAVRRQSQGFSRGTSSFRGVTHHPSGRWEARIGVPGSKHIYLGLFIEEREAAKAYDRALVRLRGRGAATNFALGDYKVEMADYHKMQARILGADAHFAEISSNPGLFERWVKGGCEAFPELGSNPSSHTHVQNIEGSSENIGGGMLLPAPAGSESKTPMPCPSYSHATASSGQH</sequence>
<dbReference type="InterPro" id="IPR016177">
    <property type="entry name" value="DNA-bd_dom_sf"/>
</dbReference>
<dbReference type="EMBL" id="GDKF01006076">
    <property type="protein sequence ID" value="JAT72546.1"/>
    <property type="molecule type" value="Transcribed_RNA"/>
</dbReference>
<feature type="region of interest" description="Disordered" evidence="6">
    <location>
        <begin position="503"/>
        <end position="556"/>
    </location>
</feature>
<gene>
    <name evidence="8" type="ORF">g.38962</name>
</gene>
<evidence type="ECO:0000256" key="3">
    <source>
        <dbReference type="ARBA" id="ARBA00023125"/>
    </source>
</evidence>
<reference evidence="8" key="1">
    <citation type="submission" date="2015-08" db="EMBL/GenBank/DDBJ databases">
        <authorList>
            <person name="Babu N.S."/>
            <person name="Beckwith C.J."/>
            <person name="Beseler K.G."/>
            <person name="Brison A."/>
            <person name="Carone J.V."/>
            <person name="Caskin T.P."/>
            <person name="Diamond M."/>
            <person name="Durham M.E."/>
            <person name="Foxe J.M."/>
            <person name="Go M."/>
            <person name="Henderson B.A."/>
            <person name="Jones I.B."/>
            <person name="McGettigan J.A."/>
            <person name="Micheletti S.J."/>
            <person name="Nasrallah M.E."/>
            <person name="Ortiz D."/>
            <person name="Piller C.R."/>
            <person name="Privatt S.R."/>
            <person name="Schneider S.L."/>
            <person name="Sharp S."/>
            <person name="Smith T.C."/>
            <person name="Stanton J.D."/>
            <person name="Ullery H.E."/>
            <person name="Wilson R.J."/>
            <person name="Serrano M.G."/>
            <person name="Buck G."/>
            <person name="Lee V."/>
            <person name="Wang Y."/>
            <person name="Carvalho R."/>
            <person name="Voegtly L."/>
            <person name="Shi R."/>
            <person name="Duckworth R."/>
            <person name="Johnson A."/>
            <person name="Loviza R."/>
            <person name="Walstead R."/>
            <person name="Shah Z."/>
            <person name="Kiflezghi M."/>
            <person name="Wade K."/>
            <person name="Ball S.L."/>
            <person name="Bradley K.W."/>
            <person name="Asai D.J."/>
            <person name="Bowman C.A."/>
            <person name="Russell D.A."/>
            <person name="Pope W.H."/>
            <person name="Jacobs-Sera D."/>
            <person name="Hendrix R.W."/>
            <person name="Hatfull G.F."/>
        </authorList>
    </citation>
    <scope>NUCLEOTIDE SEQUENCE</scope>
</reference>
<dbReference type="SMART" id="SM00380">
    <property type="entry name" value="AP2"/>
    <property type="match status" value="2"/>
</dbReference>
<dbReference type="PANTHER" id="PTHR32467:SF90">
    <property type="entry name" value="AP2-LIKE ETHYLENE-RESPONSIVE TRANSCRIPTION FACTOR AIL1"/>
    <property type="match status" value="1"/>
</dbReference>
<evidence type="ECO:0000256" key="1">
    <source>
        <dbReference type="ARBA" id="ARBA00004123"/>
    </source>
</evidence>
<dbReference type="GO" id="GO:0003677">
    <property type="term" value="F:DNA binding"/>
    <property type="evidence" value="ECO:0007669"/>
    <property type="project" value="UniProtKB-KW"/>
</dbReference>
<evidence type="ECO:0000256" key="2">
    <source>
        <dbReference type="ARBA" id="ARBA00023015"/>
    </source>
</evidence>
<name>A0A1D2A036_AUXPR</name>
<feature type="compositionally biased region" description="Low complexity" evidence="6">
    <location>
        <begin position="286"/>
        <end position="296"/>
    </location>
</feature>
<evidence type="ECO:0000256" key="4">
    <source>
        <dbReference type="ARBA" id="ARBA00023163"/>
    </source>
</evidence>
<dbReference type="PROSITE" id="PS51032">
    <property type="entry name" value="AP2_ERF"/>
    <property type="match status" value="2"/>
</dbReference>
<feature type="compositionally biased region" description="Gly residues" evidence="6">
    <location>
        <begin position="155"/>
        <end position="167"/>
    </location>
</feature>
<evidence type="ECO:0000256" key="5">
    <source>
        <dbReference type="ARBA" id="ARBA00023242"/>
    </source>
</evidence>
<evidence type="ECO:0000256" key="6">
    <source>
        <dbReference type="SAM" id="MobiDB-lite"/>
    </source>
</evidence>
<comment type="subcellular location">
    <subcellularLocation>
        <location evidence="1">Nucleus</location>
    </subcellularLocation>
</comment>
<dbReference type="GO" id="GO:0005634">
    <property type="term" value="C:nucleus"/>
    <property type="evidence" value="ECO:0007669"/>
    <property type="project" value="UniProtKB-SubCell"/>
</dbReference>
<feature type="domain" description="AP2/ERF" evidence="7">
    <location>
        <begin position="398"/>
        <end position="454"/>
    </location>
</feature>
<proteinExistence type="predicted"/>
<keyword evidence="4" id="KW-0804">Transcription</keyword>
<feature type="compositionally biased region" description="Basic residues" evidence="6">
    <location>
        <begin position="97"/>
        <end position="111"/>
    </location>
</feature>
<keyword evidence="2" id="KW-0805">Transcription regulation</keyword>
<dbReference type="InterPro" id="IPR036955">
    <property type="entry name" value="AP2/ERF_dom_sf"/>
</dbReference>